<gene>
    <name evidence="1" type="primary">cmeA</name>
    <name evidence="1" type="ORF">PbJCM13498_20140</name>
</gene>
<proteinExistence type="predicted"/>
<accession>A0A5M4AZS2</accession>
<dbReference type="Gene3D" id="2.40.420.20">
    <property type="match status" value="1"/>
</dbReference>
<sequence length="355" mass="40051">MQVLVGMKPEPPRKAEEVVKRFVKAKPVAYHTVTASVTAPGRVLATNEVMLVAEASGRIEPGEIALKKGARFRKGQKLLNIYKDEAEMSLRAKKSQFLNSLANMLPDIKIDYPDFYDQFNQFFSSVKLDQDLPDLPKVATGNNEQLKVFLASRNILSDYYSIKKDEMALKRYTLYAPFDGTFTQVNFEVGAFVNMGTQLAKMISTSNMEVEVPVENRQSEWIKVGSSAIIHSTSRNKSWHGHVVRKADFVASNTQSRSIFVKVDQDNSRDVLSGEYLEVEFKGQEIPNAMEVQRSAVFNSNLVFTVVDGRLKKEPINLIKYNEETIVFNGLKPGTELVMEPLINAKEQTEVEIIR</sequence>
<dbReference type="EMBL" id="BLAX01000001">
    <property type="protein sequence ID" value="GET33151.1"/>
    <property type="molecule type" value="Genomic_DNA"/>
</dbReference>
<reference evidence="1 2" key="1">
    <citation type="submission" date="2019-10" db="EMBL/GenBank/DDBJ databases">
        <title>Prolixibacter strains distinguished by the presence of nitrate reductase genes were adept at nitrate-dependent anaerobic corrosion of metallic iron and carbon steel.</title>
        <authorList>
            <person name="Iino T."/>
            <person name="Shono N."/>
            <person name="Ito K."/>
            <person name="Nakamura R."/>
            <person name="Sueoka K."/>
            <person name="Harayama S."/>
            <person name="Ohkuma M."/>
        </authorList>
    </citation>
    <scope>NUCLEOTIDE SEQUENCE [LARGE SCALE GENOMIC DNA]</scope>
    <source>
        <strain evidence="1 2">JCM 13498</strain>
    </source>
</reference>
<dbReference type="Gene3D" id="2.40.30.170">
    <property type="match status" value="1"/>
</dbReference>
<name>A0A5M4AZS2_9BACT</name>
<dbReference type="Gene3D" id="1.10.287.470">
    <property type="entry name" value="Helix hairpin bin"/>
    <property type="match status" value="1"/>
</dbReference>
<dbReference type="SUPFAM" id="SSF111369">
    <property type="entry name" value="HlyD-like secretion proteins"/>
    <property type="match status" value="1"/>
</dbReference>
<evidence type="ECO:0000313" key="2">
    <source>
        <dbReference type="Proteomes" id="UP000391834"/>
    </source>
</evidence>
<dbReference type="AlphaFoldDB" id="A0A5M4AZS2"/>
<dbReference type="PANTHER" id="PTHR30469">
    <property type="entry name" value="MULTIDRUG RESISTANCE PROTEIN MDTA"/>
    <property type="match status" value="1"/>
</dbReference>
<protein>
    <submittedName>
        <fullName evidence="1">Hemolysin D</fullName>
    </submittedName>
</protein>
<dbReference type="Proteomes" id="UP000391834">
    <property type="component" value="Unassembled WGS sequence"/>
</dbReference>
<evidence type="ECO:0000313" key="1">
    <source>
        <dbReference type="EMBL" id="GET33151.1"/>
    </source>
</evidence>
<comment type="caution">
    <text evidence="1">The sequence shown here is derived from an EMBL/GenBank/DDBJ whole genome shotgun (WGS) entry which is preliminary data.</text>
</comment>
<organism evidence="1 2">
    <name type="scientific">Prolixibacter bellariivorans</name>
    <dbReference type="NCBI Taxonomy" id="314319"/>
    <lineage>
        <taxon>Bacteria</taxon>
        <taxon>Pseudomonadati</taxon>
        <taxon>Bacteroidota</taxon>
        <taxon>Bacteroidia</taxon>
        <taxon>Marinilabiliales</taxon>
        <taxon>Prolixibacteraceae</taxon>
        <taxon>Prolixibacter</taxon>
    </lineage>
</organism>
<dbReference type="GO" id="GO:0015562">
    <property type="term" value="F:efflux transmembrane transporter activity"/>
    <property type="evidence" value="ECO:0007669"/>
    <property type="project" value="TreeGrafter"/>
</dbReference>
<dbReference type="Gene3D" id="2.40.50.100">
    <property type="match status" value="1"/>
</dbReference>
<dbReference type="PANTHER" id="PTHR30469:SF15">
    <property type="entry name" value="HLYD FAMILY OF SECRETION PROTEINS"/>
    <property type="match status" value="1"/>
</dbReference>
<dbReference type="GO" id="GO:1990281">
    <property type="term" value="C:efflux pump complex"/>
    <property type="evidence" value="ECO:0007669"/>
    <property type="project" value="TreeGrafter"/>
</dbReference>
<keyword evidence="2" id="KW-1185">Reference proteome</keyword>